<dbReference type="GO" id="GO:0004106">
    <property type="term" value="F:chorismate mutase activity"/>
    <property type="evidence" value="ECO:0007669"/>
    <property type="project" value="UniProtKB-EC"/>
</dbReference>
<comment type="caution">
    <text evidence="23">The sequence shown here is derived from an EMBL/GenBank/DDBJ whole genome shotgun (WGS) entry which is preliminary data.</text>
</comment>
<feature type="domain" description="ACT" evidence="22">
    <location>
        <begin position="276"/>
        <end position="353"/>
    </location>
</feature>
<evidence type="ECO:0000256" key="17">
    <source>
        <dbReference type="ARBA" id="ARBA00031520"/>
    </source>
</evidence>
<dbReference type="Pfam" id="PF00800">
    <property type="entry name" value="PDT"/>
    <property type="match status" value="1"/>
</dbReference>
<evidence type="ECO:0000313" key="23">
    <source>
        <dbReference type="EMBL" id="HIX19564.1"/>
    </source>
</evidence>
<dbReference type="SUPFAM" id="SSF48600">
    <property type="entry name" value="Chorismate mutase II"/>
    <property type="match status" value="1"/>
</dbReference>
<feature type="domain" description="Chorismate mutase" evidence="20">
    <location>
        <begin position="1"/>
        <end position="88"/>
    </location>
</feature>
<dbReference type="EC" id="4.2.1.51" evidence="7"/>
<keyword evidence="12" id="KW-0584">Phenylalanine biosynthesis</keyword>
<dbReference type="Proteomes" id="UP000823964">
    <property type="component" value="Unassembled WGS sequence"/>
</dbReference>
<dbReference type="PIRSF" id="PIRSF001500">
    <property type="entry name" value="Chor_mut_pdt_Ppr"/>
    <property type="match status" value="1"/>
</dbReference>
<protein>
    <recommendedName>
        <fullName evidence="8">Bifunctional chorismate mutase/prephenate dehydratase</fullName>
        <ecNumber evidence="7">4.2.1.51</ecNumber>
        <ecNumber evidence="6">5.4.99.5</ecNumber>
    </recommendedName>
    <alternativeName>
        <fullName evidence="17">Chorismate mutase-prephenate dehydratase</fullName>
    </alternativeName>
    <alternativeName>
        <fullName evidence="16">p-protein</fullName>
    </alternativeName>
</protein>
<dbReference type="InterPro" id="IPR036263">
    <property type="entry name" value="Chorismate_II_sf"/>
</dbReference>
<sequence length="355" mass="39961">MMTLDELRAEIDRLDADIIKLLHRRAECVHQVGQIKREAHTPLFVPERESQLFDKLKRLNQGVLPEASLESIYRQIVSCSFKLEGGIRVAYLGPEGTWSHQAAQARFGDSVELIPCASFREVFRSVEKELVNYGVVPIENSSDGSVSQAMDLFRESPLRICAQIRQNIRNCLLCNGRREDIHTIYSHPQVLGQCRLWLQENFPHAEQIAMSSTSAAALRAAEETNQGAAALGSELAGRMHGLRVMEANIQDKATNTTRFAVIGTQETKPTGHDRSTLCFKVPHTPGTLVTVLEHFKNHNINLLCIDSRPTRDTPWEYLFYVDVEGHRLSEPLASCLSELHQLCPMFKVLGSYPED</sequence>
<evidence type="ECO:0000259" key="21">
    <source>
        <dbReference type="PROSITE" id="PS51171"/>
    </source>
</evidence>
<evidence type="ECO:0000256" key="5">
    <source>
        <dbReference type="ARBA" id="ARBA00004817"/>
    </source>
</evidence>
<dbReference type="PROSITE" id="PS51171">
    <property type="entry name" value="PREPHENATE_DEHYDR_3"/>
    <property type="match status" value="1"/>
</dbReference>
<proteinExistence type="predicted"/>
<keyword evidence="15" id="KW-0511">Multifunctional enzyme</keyword>
<comment type="catalytic activity">
    <reaction evidence="18">
        <text>prephenate + H(+) = 3-phenylpyruvate + CO2 + H2O</text>
        <dbReference type="Rhea" id="RHEA:21648"/>
        <dbReference type="ChEBI" id="CHEBI:15377"/>
        <dbReference type="ChEBI" id="CHEBI:15378"/>
        <dbReference type="ChEBI" id="CHEBI:16526"/>
        <dbReference type="ChEBI" id="CHEBI:18005"/>
        <dbReference type="ChEBI" id="CHEBI:29934"/>
        <dbReference type="EC" id="4.2.1.51"/>
    </reaction>
</comment>
<dbReference type="Gene3D" id="3.40.190.10">
    <property type="entry name" value="Periplasmic binding protein-like II"/>
    <property type="match status" value="2"/>
</dbReference>
<dbReference type="CDD" id="cd13630">
    <property type="entry name" value="PBP2_PDT_1"/>
    <property type="match status" value="1"/>
</dbReference>
<dbReference type="SUPFAM" id="SSF55021">
    <property type="entry name" value="ACT-like"/>
    <property type="match status" value="1"/>
</dbReference>
<accession>A0A9D2AGN0</accession>
<evidence type="ECO:0000256" key="9">
    <source>
        <dbReference type="ARBA" id="ARBA00022490"/>
    </source>
</evidence>
<dbReference type="InterPro" id="IPR036979">
    <property type="entry name" value="CM_dom_sf"/>
</dbReference>
<reference evidence="23" key="1">
    <citation type="journal article" date="2021" name="PeerJ">
        <title>Extensive microbial diversity within the chicken gut microbiome revealed by metagenomics and culture.</title>
        <authorList>
            <person name="Gilroy R."/>
            <person name="Ravi A."/>
            <person name="Getino M."/>
            <person name="Pursley I."/>
            <person name="Horton D.L."/>
            <person name="Alikhan N.F."/>
            <person name="Baker D."/>
            <person name="Gharbi K."/>
            <person name="Hall N."/>
            <person name="Watson M."/>
            <person name="Adriaenssens E.M."/>
            <person name="Foster-Nyarko E."/>
            <person name="Jarju S."/>
            <person name="Secka A."/>
            <person name="Antonio M."/>
            <person name="Oren A."/>
            <person name="Chaudhuri R.R."/>
            <person name="La Ragione R."/>
            <person name="Hildebrand F."/>
            <person name="Pallen M.J."/>
        </authorList>
    </citation>
    <scope>NUCLEOTIDE SEQUENCE</scope>
    <source>
        <strain evidence="23">14975</strain>
    </source>
</reference>
<keyword evidence="11" id="KW-0057">Aromatic amino acid biosynthesis</keyword>
<dbReference type="EMBL" id="DXFQ01000051">
    <property type="protein sequence ID" value="HIX19564.1"/>
    <property type="molecule type" value="Genomic_DNA"/>
</dbReference>
<dbReference type="PANTHER" id="PTHR21022:SF19">
    <property type="entry name" value="PREPHENATE DEHYDRATASE-RELATED"/>
    <property type="match status" value="1"/>
</dbReference>
<evidence type="ECO:0000256" key="1">
    <source>
        <dbReference type="ARBA" id="ARBA00000824"/>
    </source>
</evidence>
<dbReference type="InterPro" id="IPR002912">
    <property type="entry name" value="ACT_dom"/>
</dbReference>
<evidence type="ECO:0000313" key="24">
    <source>
        <dbReference type="Proteomes" id="UP000823964"/>
    </source>
</evidence>
<evidence type="ECO:0000256" key="3">
    <source>
        <dbReference type="ARBA" id="ARBA00004496"/>
    </source>
</evidence>
<dbReference type="Pfam" id="PF01817">
    <property type="entry name" value="CM_2"/>
    <property type="match status" value="1"/>
</dbReference>
<keyword evidence="14 23" id="KW-0456">Lyase</keyword>
<evidence type="ECO:0000256" key="8">
    <source>
        <dbReference type="ARBA" id="ARBA00014401"/>
    </source>
</evidence>
<dbReference type="Gene3D" id="3.30.70.260">
    <property type="match status" value="1"/>
</dbReference>
<keyword evidence="9" id="KW-0963">Cytoplasm</keyword>
<comment type="pathway">
    <text evidence="4">Amino-acid biosynthesis; L-phenylalanine biosynthesis; phenylpyruvate from prephenate: step 1/1.</text>
</comment>
<dbReference type="PANTHER" id="PTHR21022">
    <property type="entry name" value="PREPHENATE DEHYDRATASE P PROTEIN"/>
    <property type="match status" value="1"/>
</dbReference>
<dbReference type="SUPFAM" id="SSF53850">
    <property type="entry name" value="Periplasmic binding protein-like II"/>
    <property type="match status" value="1"/>
</dbReference>
<evidence type="ECO:0000256" key="11">
    <source>
        <dbReference type="ARBA" id="ARBA00023141"/>
    </source>
</evidence>
<evidence type="ECO:0000259" key="22">
    <source>
        <dbReference type="PROSITE" id="PS51671"/>
    </source>
</evidence>
<gene>
    <name evidence="23" type="primary">pheA</name>
    <name evidence="23" type="ORF">H9862_03050</name>
</gene>
<name>A0A9D2AGN0_9BACT</name>
<comment type="pathway">
    <text evidence="5">Metabolic intermediate biosynthesis; prephenate biosynthesis; prephenate from chorismate: step 1/1.</text>
</comment>
<evidence type="ECO:0000256" key="4">
    <source>
        <dbReference type="ARBA" id="ARBA00004741"/>
    </source>
</evidence>
<feature type="domain" description="Prephenate dehydratase" evidence="21">
    <location>
        <begin position="88"/>
        <end position="264"/>
    </location>
</feature>
<comment type="function">
    <text evidence="2">Catalyzes the Claisen rearrangement of chorismate to prephenate and the decarboxylation/dehydration of prephenate to phenylpyruvate.</text>
</comment>
<dbReference type="Gene3D" id="1.20.59.10">
    <property type="entry name" value="Chorismate mutase"/>
    <property type="match status" value="1"/>
</dbReference>
<dbReference type="EC" id="5.4.99.5" evidence="6"/>
<dbReference type="GO" id="GO:0005737">
    <property type="term" value="C:cytoplasm"/>
    <property type="evidence" value="ECO:0007669"/>
    <property type="project" value="UniProtKB-SubCell"/>
</dbReference>
<evidence type="ECO:0000256" key="14">
    <source>
        <dbReference type="ARBA" id="ARBA00023239"/>
    </source>
</evidence>
<dbReference type="NCBIfam" id="NF008865">
    <property type="entry name" value="PRK11898.1"/>
    <property type="match status" value="1"/>
</dbReference>
<evidence type="ECO:0000256" key="7">
    <source>
        <dbReference type="ARBA" id="ARBA00013147"/>
    </source>
</evidence>
<evidence type="ECO:0000256" key="18">
    <source>
        <dbReference type="ARBA" id="ARBA00047848"/>
    </source>
</evidence>
<feature type="site" description="Essential for prephenate dehydratase activity" evidence="19">
    <location>
        <position position="257"/>
    </location>
</feature>
<evidence type="ECO:0000256" key="19">
    <source>
        <dbReference type="PIRSR" id="PIRSR001500-2"/>
    </source>
</evidence>
<dbReference type="PROSITE" id="PS51168">
    <property type="entry name" value="CHORISMATE_MUT_2"/>
    <property type="match status" value="1"/>
</dbReference>
<evidence type="ECO:0000256" key="16">
    <source>
        <dbReference type="ARBA" id="ARBA00031175"/>
    </source>
</evidence>
<dbReference type="InterPro" id="IPR001086">
    <property type="entry name" value="Preph_deHydtase"/>
</dbReference>
<comment type="catalytic activity">
    <reaction evidence="1">
        <text>chorismate = prephenate</text>
        <dbReference type="Rhea" id="RHEA:13897"/>
        <dbReference type="ChEBI" id="CHEBI:29748"/>
        <dbReference type="ChEBI" id="CHEBI:29934"/>
        <dbReference type="EC" id="5.4.99.5"/>
    </reaction>
</comment>
<keyword evidence="10" id="KW-0028">Amino-acid biosynthesis</keyword>
<comment type="subcellular location">
    <subcellularLocation>
        <location evidence="3">Cytoplasm</location>
    </subcellularLocation>
</comment>
<dbReference type="GO" id="GO:0046417">
    <property type="term" value="P:chorismate metabolic process"/>
    <property type="evidence" value="ECO:0007669"/>
    <property type="project" value="InterPro"/>
</dbReference>
<evidence type="ECO:0000256" key="2">
    <source>
        <dbReference type="ARBA" id="ARBA00002364"/>
    </source>
</evidence>
<dbReference type="CDD" id="cd04905">
    <property type="entry name" value="ACT_CM-PDT"/>
    <property type="match status" value="1"/>
</dbReference>
<dbReference type="FunFam" id="3.40.190.10:FF:000034">
    <property type="entry name" value="Chorismate mutase/prephenate dehydratase"/>
    <property type="match status" value="1"/>
</dbReference>
<evidence type="ECO:0000256" key="12">
    <source>
        <dbReference type="ARBA" id="ARBA00023222"/>
    </source>
</evidence>
<dbReference type="InterPro" id="IPR045865">
    <property type="entry name" value="ACT-like_dom_sf"/>
</dbReference>
<dbReference type="GO" id="GO:0009094">
    <property type="term" value="P:L-phenylalanine biosynthetic process"/>
    <property type="evidence" value="ECO:0007669"/>
    <property type="project" value="UniProtKB-KW"/>
</dbReference>
<evidence type="ECO:0000259" key="20">
    <source>
        <dbReference type="PROSITE" id="PS51168"/>
    </source>
</evidence>
<dbReference type="InterPro" id="IPR002701">
    <property type="entry name" value="CM_II_prokaryot"/>
</dbReference>
<evidence type="ECO:0000256" key="13">
    <source>
        <dbReference type="ARBA" id="ARBA00023235"/>
    </source>
</evidence>
<keyword evidence="13" id="KW-0413">Isomerase</keyword>
<dbReference type="SMART" id="SM00830">
    <property type="entry name" value="CM_2"/>
    <property type="match status" value="1"/>
</dbReference>
<evidence type="ECO:0000256" key="6">
    <source>
        <dbReference type="ARBA" id="ARBA00012404"/>
    </source>
</evidence>
<dbReference type="AlphaFoldDB" id="A0A9D2AGN0"/>
<dbReference type="GO" id="GO:0004664">
    <property type="term" value="F:prephenate dehydratase activity"/>
    <property type="evidence" value="ECO:0007669"/>
    <property type="project" value="UniProtKB-EC"/>
</dbReference>
<dbReference type="PROSITE" id="PS51671">
    <property type="entry name" value="ACT"/>
    <property type="match status" value="1"/>
</dbReference>
<evidence type="ECO:0000256" key="15">
    <source>
        <dbReference type="ARBA" id="ARBA00023268"/>
    </source>
</evidence>
<evidence type="ECO:0000256" key="10">
    <source>
        <dbReference type="ARBA" id="ARBA00022605"/>
    </source>
</evidence>
<organism evidence="23 24">
    <name type="scientific">Candidatus Akkermansia intestinigallinarum</name>
    <dbReference type="NCBI Taxonomy" id="2838431"/>
    <lineage>
        <taxon>Bacteria</taxon>
        <taxon>Pseudomonadati</taxon>
        <taxon>Verrucomicrobiota</taxon>
        <taxon>Verrucomicrobiia</taxon>
        <taxon>Verrucomicrobiales</taxon>
        <taxon>Akkermansiaceae</taxon>
        <taxon>Akkermansia</taxon>
    </lineage>
</organism>
<reference evidence="23" key="2">
    <citation type="submission" date="2021-04" db="EMBL/GenBank/DDBJ databases">
        <authorList>
            <person name="Gilroy R."/>
        </authorList>
    </citation>
    <scope>NUCLEOTIDE SEQUENCE</scope>
    <source>
        <strain evidence="23">14975</strain>
    </source>
</reference>
<dbReference type="InterPro" id="IPR008242">
    <property type="entry name" value="Chor_mutase/pphenate_deHydtase"/>
</dbReference>